<dbReference type="InterPro" id="IPR050905">
    <property type="entry name" value="Plant_NBS-LRR"/>
</dbReference>
<feature type="domain" description="Disease resistance protein At4g27190-like leucine-rich repeats" evidence="3">
    <location>
        <begin position="338"/>
        <end position="463"/>
    </location>
</feature>
<evidence type="ECO:0000256" key="1">
    <source>
        <dbReference type="ARBA" id="ARBA00022737"/>
    </source>
</evidence>
<dbReference type="SUPFAM" id="SSF52058">
    <property type="entry name" value="L domain-like"/>
    <property type="match status" value="1"/>
</dbReference>
<dbReference type="Proteomes" id="UP001234989">
    <property type="component" value="Chromosome 5"/>
</dbReference>
<dbReference type="PANTHER" id="PTHR33463:SF198">
    <property type="entry name" value="RPP4C3"/>
    <property type="match status" value="1"/>
</dbReference>
<reference evidence="5" key="1">
    <citation type="submission" date="2023-08" db="EMBL/GenBank/DDBJ databases">
        <title>A de novo genome assembly of Solanum verrucosum Schlechtendal, a Mexican diploid species geographically isolated from the other diploid A-genome species in potato relatives.</title>
        <authorList>
            <person name="Hosaka K."/>
        </authorList>
    </citation>
    <scope>NUCLEOTIDE SEQUENCE</scope>
    <source>
        <tissue evidence="5">Young leaves</tissue>
    </source>
</reference>
<evidence type="ECO:0000256" key="2">
    <source>
        <dbReference type="ARBA" id="ARBA00022821"/>
    </source>
</evidence>
<organism evidence="5 6">
    <name type="scientific">Solanum verrucosum</name>
    <dbReference type="NCBI Taxonomy" id="315347"/>
    <lineage>
        <taxon>Eukaryota</taxon>
        <taxon>Viridiplantae</taxon>
        <taxon>Streptophyta</taxon>
        <taxon>Embryophyta</taxon>
        <taxon>Tracheophyta</taxon>
        <taxon>Spermatophyta</taxon>
        <taxon>Magnoliopsida</taxon>
        <taxon>eudicotyledons</taxon>
        <taxon>Gunneridae</taxon>
        <taxon>Pentapetalae</taxon>
        <taxon>asterids</taxon>
        <taxon>lamiids</taxon>
        <taxon>Solanales</taxon>
        <taxon>Solanaceae</taxon>
        <taxon>Solanoideae</taxon>
        <taxon>Solaneae</taxon>
        <taxon>Solanum</taxon>
    </lineage>
</organism>
<dbReference type="AlphaFoldDB" id="A0AAF0QVE2"/>
<evidence type="ECO:0000259" key="3">
    <source>
        <dbReference type="Pfam" id="PF23247"/>
    </source>
</evidence>
<accession>A0AAF0QVE2</accession>
<sequence length="508" mass="57794">MKGDIYKESIGTFPASIRKLSSLRTLCLTNLRLNDISIIGELVTLEILNIRDSLLEELPVEIGKLTNLIMFEFRNEQGELKRISAGVLSRLVQLEELHMLGVEHFSYSTLTELESLSRLTAMTLSDCSGDVIYSNLALSSKLARYALTVGRACKATSITNNYDRIIVLEVTETCPLEYCFQLFIISALCSRQLPITYFNKLVKLRVFECKKLRNLMSPSVAKGVLNLRILKIGYCESMEEVITEEEQHGEEVMPLFPLLEKLELCRLPRLGHFFLTKHALKFLFLKAVEISNCPEMETFVQQGYVSIPSLESVKNDDEVKRVDLNKAMFNSKISCPNLEKLYINGANSITALCSDQLPNAYFSKLEVLYIWNCGKLRNLMSPSVARGVLNLRILAIRDCLSMEEVITKEEQQGERILTLFPLLEKLELYRAPKLAHFFLTECALEIPCLEEVRIHDCPEMKTFIKQETSVSTPCLKSVNNDYRVKVGGLNIWTQQRFNSKVCLVPLSL</sequence>
<dbReference type="InterPro" id="IPR055414">
    <property type="entry name" value="LRR_R13L4/SHOC2-like"/>
</dbReference>
<evidence type="ECO:0000259" key="4">
    <source>
        <dbReference type="Pfam" id="PF23598"/>
    </source>
</evidence>
<gene>
    <name evidence="5" type="ORF">MTR67_023398</name>
</gene>
<dbReference type="EMBL" id="CP133616">
    <property type="protein sequence ID" value="WMV30013.1"/>
    <property type="molecule type" value="Genomic_DNA"/>
</dbReference>
<feature type="domain" description="Disease resistance R13L4/SHOC-2-like LRR" evidence="4">
    <location>
        <begin position="16"/>
        <end position="124"/>
    </location>
</feature>
<protein>
    <submittedName>
        <fullName evidence="5">Uncharacterized protein</fullName>
    </submittedName>
</protein>
<name>A0AAF0QVE2_SOLVR</name>
<evidence type="ECO:0000313" key="5">
    <source>
        <dbReference type="EMBL" id="WMV30013.1"/>
    </source>
</evidence>
<dbReference type="InterPro" id="IPR057135">
    <property type="entry name" value="At4g27190-like_LRR"/>
</dbReference>
<dbReference type="Pfam" id="PF23247">
    <property type="entry name" value="LRR_RPS2"/>
    <property type="match status" value="2"/>
</dbReference>
<keyword evidence="2" id="KW-0611">Plant defense</keyword>
<keyword evidence="1" id="KW-0677">Repeat</keyword>
<feature type="domain" description="Disease resistance protein At4g27190-like leucine-rich repeats" evidence="3">
    <location>
        <begin position="187"/>
        <end position="298"/>
    </location>
</feature>
<evidence type="ECO:0000313" key="6">
    <source>
        <dbReference type="Proteomes" id="UP001234989"/>
    </source>
</evidence>
<dbReference type="InterPro" id="IPR032675">
    <property type="entry name" value="LRR_dom_sf"/>
</dbReference>
<dbReference type="Pfam" id="PF23598">
    <property type="entry name" value="LRR_14"/>
    <property type="match status" value="1"/>
</dbReference>
<dbReference type="Gene3D" id="3.80.10.10">
    <property type="entry name" value="Ribonuclease Inhibitor"/>
    <property type="match status" value="3"/>
</dbReference>
<proteinExistence type="predicted"/>
<dbReference type="PANTHER" id="PTHR33463">
    <property type="entry name" value="NB-ARC DOMAIN-CONTAINING PROTEIN-RELATED"/>
    <property type="match status" value="1"/>
</dbReference>
<keyword evidence="6" id="KW-1185">Reference proteome</keyword>